<dbReference type="OrthoDB" id="3551112at2759"/>
<evidence type="ECO:0000256" key="1">
    <source>
        <dbReference type="SAM" id="MobiDB-lite"/>
    </source>
</evidence>
<dbReference type="RefSeq" id="XP_024727251.1">
    <property type="nucleotide sequence ID" value="XM_024887586.1"/>
</dbReference>
<dbReference type="EMBL" id="KZ613913">
    <property type="protein sequence ID" value="PMD50347.1"/>
    <property type="molecule type" value="Genomic_DNA"/>
</dbReference>
<evidence type="ECO:0000313" key="3">
    <source>
        <dbReference type="Proteomes" id="UP000235371"/>
    </source>
</evidence>
<feature type="region of interest" description="Disordered" evidence="1">
    <location>
        <begin position="22"/>
        <end position="92"/>
    </location>
</feature>
<organism evidence="2 3">
    <name type="scientific">Hyaloscypha bicolor E</name>
    <dbReference type="NCBI Taxonomy" id="1095630"/>
    <lineage>
        <taxon>Eukaryota</taxon>
        <taxon>Fungi</taxon>
        <taxon>Dikarya</taxon>
        <taxon>Ascomycota</taxon>
        <taxon>Pezizomycotina</taxon>
        <taxon>Leotiomycetes</taxon>
        <taxon>Helotiales</taxon>
        <taxon>Hyaloscyphaceae</taxon>
        <taxon>Hyaloscypha</taxon>
        <taxon>Hyaloscypha bicolor</taxon>
    </lineage>
</organism>
<keyword evidence="3" id="KW-1185">Reference proteome</keyword>
<dbReference type="GeneID" id="36595662"/>
<dbReference type="InParanoid" id="A0A2J6SHV5"/>
<gene>
    <name evidence="2" type="ORF">K444DRAFT_670091</name>
</gene>
<name>A0A2J6SHV5_9HELO</name>
<reference evidence="2 3" key="1">
    <citation type="submission" date="2016-04" db="EMBL/GenBank/DDBJ databases">
        <title>A degradative enzymes factory behind the ericoid mycorrhizal symbiosis.</title>
        <authorList>
            <consortium name="DOE Joint Genome Institute"/>
            <person name="Martino E."/>
            <person name="Morin E."/>
            <person name="Grelet G."/>
            <person name="Kuo A."/>
            <person name="Kohler A."/>
            <person name="Daghino S."/>
            <person name="Barry K."/>
            <person name="Choi C."/>
            <person name="Cichocki N."/>
            <person name="Clum A."/>
            <person name="Copeland A."/>
            <person name="Hainaut M."/>
            <person name="Haridas S."/>
            <person name="Labutti K."/>
            <person name="Lindquist E."/>
            <person name="Lipzen A."/>
            <person name="Khouja H.-R."/>
            <person name="Murat C."/>
            <person name="Ohm R."/>
            <person name="Olson A."/>
            <person name="Spatafora J."/>
            <person name="Veneault-Fourrey C."/>
            <person name="Henrissat B."/>
            <person name="Grigoriev I."/>
            <person name="Martin F."/>
            <person name="Perotto S."/>
        </authorList>
    </citation>
    <scope>NUCLEOTIDE SEQUENCE [LARGE SCALE GENOMIC DNA]</scope>
    <source>
        <strain evidence="2 3">E</strain>
    </source>
</reference>
<dbReference type="AlphaFoldDB" id="A0A2J6SHV5"/>
<accession>A0A2J6SHV5</accession>
<evidence type="ECO:0000313" key="2">
    <source>
        <dbReference type="EMBL" id="PMD50347.1"/>
    </source>
</evidence>
<sequence>MARRHFKPRAIDITTQLTLSSNKSLRSTAHVGNDRQADQGQRLEQASKPIKAANITTTCQENDPKDHRKIVLDDRASSDWSQNQYRASATEGKEVDAGKLSKVVPYQLQQWMFETSNPNITLAERLEKSKWNCGDAVTEKCLNMEESCGSWGRKPYDWILFDE</sequence>
<dbReference type="Proteomes" id="UP000235371">
    <property type="component" value="Unassembled WGS sequence"/>
</dbReference>
<feature type="compositionally biased region" description="Polar residues" evidence="1">
    <location>
        <begin position="78"/>
        <end position="87"/>
    </location>
</feature>
<protein>
    <submittedName>
        <fullName evidence="2">Uncharacterized protein</fullName>
    </submittedName>
</protein>
<proteinExistence type="predicted"/>
<feature type="compositionally biased region" description="Basic and acidic residues" evidence="1">
    <location>
        <begin position="62"/>
        <end position="77"/>
    </location>
</feature>